<proteinExistence type="predicted"/>
<sequence>MQTNGLSLVWMIKCSIRRDFQQKLREQKQHDSSWFSLNNALSAMALAIGALLEKNGRLPRPSRLRTLFLPRRKPGTGKTRVNTCSD</sequence>
<reference evidence="1" key="1">
    <citation type="journal article" date="2019" name="bioRxiv">
        <title>The Genome of the Zebra Mussel, Dreissena polymorpha: A Resource for Invasive Species Research.</title>
        <authorList>
            <person name="McCartney M.A."/>
            <person name="Auch B."/>
            <person name="Kono T."/>
            <person name="Mallez S."/>
            <person name="Zhang Y."/>
            <person name="Obille A."/>
            <person name="Becker A."/>
            <person name="Abrahante J.E."/>
            <person name="Garbe J."/>
            <person name="Badalamenti J.P."/>
            <person name="Herman A."/>
            <person name="Mangelson H."/>
            <person name="Liachko I."/>
            <person name="Sullivan S."/>
            <person name="Sone E.D."/>
            <person name="Koren S."/>
            <person name="Silverstein K.A.T."/>
            <person name="Beckman K.B."/>
            <person name="Gohl D.M."/>
        </authorList>
    </citation>
    <scope>NUCLEOTIDE SEQUENCE</scope>
    <source>
        <strain evidence="1">Duluth1</strain>
        <tissue evidence="1">Whole animal</tissue>
    </source>
</reference>
<dbReference type="Proteomes" id="UP000828390">
    <property type="component" value="Unassembled WGS sequence"/>
</dbReference>
<protein>
    <submittedName>
        <fullName evidence="1">Uncharacterized protein</fullName>
    </submittedName>
</protein>
<reference evidence="1" key="2">
    <citation type="submission" date="2020-11" db="EMBL/GenBank/DDBJ databases">
        <authorList>
            <person name="McCartney M.A."/>
            <person name="Auch B."/>
            <person name="Kono T."/>
            <person name="Mallez S."/>
            <person name="Becker A."/>
            <person name="Gohl D.M."/>
            <person name="Silverstein K.A.T."/>
            <person name="Koren S."/>
            <person name="Bechman K.B."/>
            <person name="Herman A."/>
            <person name="Abrahante J.E."/>
            <person name="Garbe J."/>
        </authorList>
    </citation>
    <scope>NUCLEOTIDE SEQUENCE</scope>
    <source>
        <strain evidence="1">Duluth1</strain>
        <tissue evidence="1">Whole animal</tissue>
    </source>
</reference>
<evidence type="ECO:0000313" key="2">
    <source>
        <dbReference type="Proteomes" id="UP000828390"/>
    </source>
</evidence>
<name>A0A9D4NN23_DREPO</name>
<dbReference type="EMBL" id="JAIWYP010000001">
    <property type="protein sequence ID" value="KAH3897401.1"/>
    <property type="molecule type" value="Genomic_DNA"/>
</dbReference>
<accession>A0A9D4NN23</accession>
<organism evidence="1 2">
    <name type="scientific">Dreissena polymorpha</name>
    <name type="common">Zebra mussel</name>
    <name type="synonym">Mytilus polymorpha</name>
    <dbReference type="NCBI Taxonomy" id="45954"/>
    <lineage>
        <taxon>Eukaryota</taxon>
        <taxon>Metazoa</taxon>
        <taxon>Spiralia</taxon>
        <taxon>Lophotrochozoa</taxon>
        <taxon>Mollusca</taxon>
        <taxon>Bivalvia</taxon>
        <taxon>Autobranchia</taxon>
        <taxon>Heteroconchia</taxon>
        <taxon>Euheterodonta</taxon>
        <taxon>Imparidentia</taxon>
        <taxon>Neoheterodontei</taxon>
        <taxon>Myida</taxon>
        <taxon>Dreissenoidea</taxon>
        <taxon>Dreissenidae</taxon>
        <taxon>Dreissena</taxon>
    </lineage>
</organism>
<comment type="caution">
    <text evidence="1">The sequence shown here is derived from an EMBL/GenBank/DDBJ whole genome shotgun (WGS) entry which is preliminary data.</text>
</comment>
<evidence type="ECO:0000313" key="1">
    <source>
        <dbReference type="EMBL" id="KAH3897401.1"/>
    </source>
</evidence>
<dbReference type="AlphaFoldDB" id="A0A9D4NN23"/>
<keyword evidence="2" id="KW-1185">Reference proteome</keyword>
<gene>
    <name evidence="1" type="ORF">DPMN_021589</name>
</gene>